<gene>
    <name evidence="8" type="ORF">ES754_05980</name>
</gene>
<dbReference type="Gene3D" id="3.90.105.10">
    <property type="entry name" value="Molybdopterin biosynthesis moea protein, domain 2"/>
    <property type="match status" value="1"/>
</dbReference>
<dbReference type="Pfam" id="PF03453">
    <property type="entry name" value="MoeA_N"/>
    <property type="match status" value="1"/>
</dbReference>
<comment type="catalytic activity">
    <reaction evidence="5">
        <text>adenylyl-molybdopterin + molybdate = Mo-molybdopterin + AMP + H(+)</text>
        <dbReference type="Rhea" id="RHEA:35047"/>
        <dbReference type="ChEBI" id="CHEBI:15378"/>
        <dbReference type="ChEBI" id="CHEBI:36264"/>
        <dbReference type="ChEBI" id="CHEBI:62727"/>
        <dbReference type="ChEBI" id="CHEBI:71302"/>
        <dbReference type="ChEBI" id="CHEBI:456215"/>
        <dbReference type="EC" id="2.10.1.1"/>
    </reaction>
</comment>
<dbReference type="Pfam" id="PF00994">
    <property type="entry name" value="MoCF_biosynth"/>
    <property type="match status" value="1"/>
</dbReference>
<proteinExistence type="inferred from homology"/>
<sequence length="429" mass="46446">MITLEALQQAITQRIESYNQDDCPIDKRATQTCALLESQNHILAQDIISPFTVPRNNLSAMDGYSVAAGSDLSKDATIDIIGESQAGTPFTGNLQAGQGVRIFTGAVVPSDCDTVIMQENTNFLDIRESLDKSKTYPITLSQAVEVDEHIRKQGEEIESGEVVLTAGKRLNPADISLLANLGVDKVDIYKPLVVGVLATGDELVALGAPLKSLAQIYNSNTPTLKSMLSDLPVIIHDYGIIPDDLDKTTAAVTKAMHDCDVLISTAGVSVGDYDFLTTVVEKLGQINHYKVAMKPGKPFVFGELNKDLDKPVLYFGLPGNPLSTVVGTLQLIIPALWRLSGVSANDLPMTVKVQATLQDDIKKSVGRKDFQRAILSQDENGEFQVKGFPKQQSHRIKQLSNANCLIVLAQEAGNVTAGEKVEVQLFPWS</sequence>
<evidence type="ECO:0000313" key="8">
    <source>
        <dbReference type="EMBL" id="TXD98660.1"/>
    </source>
</evidence>
<evidence type="ECO:0000256" key="1">
    <source>
        <dbReference type="ARBA" id="ARBA00002901"/>
    </source>
</evidence>
<dbReference type="EMBL" id="VORZ01000001">
    <property type="protein sequence ID" value="TXD98660.1"/>
    <property type="molecule type" value="Genomic_DNA"/>
</dbReference>
<dbReference type="InterPro" id="IPR036688">
    <property type="entry name" value="MoeA_C_domain_IV_sf"/>
</dbReference>
<dbReference type="SUPFAM" id="SSF63882">
    <property type="entry name" value="MoeA N-terminal region -like"/>
    <property type="match status" value="1"/>
</dbReference>
<evidence type="ECO:0000256" key="3">
    <source>
        <dbReference type="ARBA" id="ARBA00010763"/>
    </source>
</evidence>
<dbReference type="SMART" id="SM00852">
    <property type="entry name" value="MoCF_biosynth"/>
    <property type="match status" value="1"/>
</dbReference>
<evidence type="ECO:0000256" key="6">
    <source>
        <dbReference type="RuleBase" id="RU365090"/>
    </source>
</evidence>
<dbReference type="PANTHER" id="PTHR10192:SF5">
    <property type="entry name" value="GEPHYRIN"/>
    <property type="match status" value="1"/>
</dbReference>
<evidence type="ECO:0000259" key="7">
    <source>
        <dbReference type="SMART" id="SM00852"/>
    </source>
</evidence>
<keyword evidence="6" id="KW-0460">Magnesium</keyword>
<organism evidence="8 9">
    <name type="scientific">Psychrobacter frigidicola</name>
    <dbReference type="NCBI Taxonomy" id="45611"/>
    <lineage>
        <taxon>Bacteria</taxon>
        <taxon>Pseudomonadati</taxon>
        <taxon>Pseudomonadota</taxon>
        <taxon>Gammaproteobacteria</taxon>
        <taxon>Moraxellales</taxon>
        <taxon>Moraxellaceae</taxon>
        <taxon>Psychrobacter</taxon>
    </lineage>
</organism>
<evidence type="ECO:0000313" key="9">
    <source>
        <dbReference type="Proteomes" id="UP000321903"/>
    </source>
</evidence>
<keyword evidence="4 6" id="KW-0501">Molybdenum cofactor biosynthesis</keyword>
<dbReference type="Gene3D" id="2.40.340.10">
    <property type="entry name" value="MoeA, C-terminal, domain IV"/>
    <property type="match status" value="1"/>
</dbReference>
<dbReference type="GO" id="GO:0005829">
    <property type="term" value="C:cytosol"/>
    <property type="evidence" value="ECO:0007669"/>
    <property type="project" value="TreeGrafter"/>
</dbReference>
<dbReference type="PANTHER" id="PTHR10192">
    <property type="entry name" value="MOLYBDOPTERIN BIOSYNTHESIS PROTEIN"/>
    <property type="match status" value="1"/>
</dbReference>
<dbReference type="GO" id="GO:0046872">
    <property type="term" value="F:metal ion binding"/>
    <property type="evidence" value="ECO:0007669"/>
    <property type="project" value="UniProtKB-UniRule"/>
</dbReference>
<accession>A0A5C7A7L7</accession>
<dbReference type="InterPro" id="IPR001453">
    <property type="entry name" value="MoaB/Mog_dom"/>
</dbReference>
<comment type="caution">
    <text evidence="8">The sequence shown here is derived from an EMBL/GenBank/DDBJ whole genome shotgun (WGS) entry which is preliminary data.</text>
</comment>
<dbReference type="OrthoDB" id="9804758at2"/>
<dbReference type="Proteomes" id="UP000321903">
    <property type="component" value="Unassembled WGS sequence"/>
</dbReference>
<dbReference type="RefSeq" id="WP_147223339.1">
    <property type="nucleotide sequence ID" value="NZ_CAJGYY010000001.1"/>
</dbReference>
<feature type="domain" description="MoaB/Mog" evidence="7">
    <location>
        <begin position="195"/>
        <end position="338"/>
    </location>
</feature>
<dbReference type="SUPFAM" id="SSF53218">
    <property type="entry name" value="Molybdenum cofactor biosynthesis proteins"/>
    <property type="match status" value="1"/>
</dbReference>
<dbReference type="InterPro" id="IPR036135">
    <property type="entry name" value="MoeA_linker/N_sf"/>
</dbReference>
<dbReference type="InterPro" id="IPR038987">
    <property type="entry name" value="MoeA-like"/>
</dbReference>
<dbReference type="InterPro" id="IPR036425">
    <property type="entry name" value="MoaB/Mog-like_dom_sf"/>
</dbReference>
<dbReference type="GO" id="GO:0061599">
    <property type="term" value="F:molybdopterin molybdotransferase activity"/>
    <property type="evidence" value="ECO:0007669"/>
    <property type="project" value="UniProtKB-UniRule"/>
</dbReference>
<dbReference type="SUPFAM" id="SSF63867">
    <property type="entry name" value="MoeA C-terminal domain-like"/>
    <property type="match status" value="1"/>
</dbReference>
<keyword evidence="6" id="KW-0500">Molybdenum</keyword>
<comment type="function">
    <text evidence="1 6">Catalyzes the insertion of molybdate into adenylated molybdopterin with the concomitant release of AMP.</text>
</comment>
<protein>
    <recommendedName>
        <fullName evidence="6">Molybdopterin molybdenumtransferase</fullName>
        <ecNumber evidence="6">2.10.1.1</ecNumber>
    </recommendedName>
</protein>
<dbReference type="EC" id="2.10.1.1" evidence="6"/>
<evidence type="ECO:0000256" key="5">
    <source>
        <dbReference type="ARBA" id="ARBA00047317"/>
    </source>
</evidence>
<evidence type="ECO:0000256" key="2">
    <source>
        <dbReference type="ARBA" id="ARBA00005046"/>
    </source>
</evidence>
<dbReference type="AlphaFoldDB" id="A0A5C7A7L7"/>
<dbReference type="UniPathway" id="UPA00344"/>
<dbReference type="InterPro" id="IPR005110">
    <property type="entry name" value="MoeA_linker/N"/>
</dbReference>
<keyword evidence="6" id="KW-0479">Metal-binding</keyword>
<dbReference type="GO" id="GO:0006777">
    <property type="term" value="P:Mo-molybdopterin cofactor biosynthetic process"/>
    <property type="evidence" value="ECO:0007669"/>
    <property type="project" value="UniProtKB-UniRule"/>
</dbReference>
<dbReference type="Pfam" id="PF03454">
    <property type="entry name" value="MoeA_C"/>
    <property type="match status" value="1"/>
</dbReference>
<keyword evidence="9" id="KW-1185">Reference proteome</keyword>
<evidence type="ECO:0000256" key="4">
    <source>
        <dbReference type="ARBA" id="ARBA00023150"/>
    </source>
</evidence>
<keyword evidence="6 8" id="KW-0808">Transferase</keyword>
<comment type="pathway">
    <text evidence="2 6">Cofactor biosynthesis; molybdopterin biosynthesis.</text>
</comment>
<dbReference type="Gene3D" id="2.170.190.11">
    <property type="entry name" value="Molybdopterin biosynthesis moea protein, domain 3"/>
    <property type="match status" value="1"/>
</dbReference>
<dbReference type="NCBIfam" id="TIGR00177">
    <property type="entry name" value="molyb_syn"/>
    <property type="match status" value="1"/>
</dbReference>
<dbReference type="PROSITE" id="PS01079">
    <property type="entry name" value="MOCF_BIOSYNTHESIS_2"/>
    <property type="match status" value="1"/>
</dbReference>
<dbReference type="CDD" id="cd00887">
    <property type="entry name" value="MoeA"/>
    <property type="match status" value="1"/>
</dbReference>
<dbReference type="InterPro" id="IPR008284">
    <property type="entry name" value="MoCF_biosynth_CS"/>
</dbReference>
<comment type="cofactor">
    <cofactor evidence="6">
        <name>Mg(2+)</name>
        <dbReference type="ChEBI" id="CHEBI:18420"/>
    </cofactor>
</comment>
<reference evidence="8 9" key="1">
    <citation type="submission" date="2019-08" db="EMBL/GenBank/DDBJ databases">
        <title>Genome sequence of Psychrobacter frigidicola ACAM304 (type strain).</title>
        <authorList>
            <person name="Bowman J.P."/>
        </authorList>
    </citation>
    <scope>NUCLEOTIDE SEQUENCE [LARGE SCALE GENOMIC DNA]</scope>
    <source>
        <strain evidence="8 9">ACAM 304</strain>
    </source>
</reference>
<dbReference type="InterPro" id="IPR005111">
    <property type="entry name" value="MoeA_C_domain_IV"/>
</dbReference>
<dbReference type="NCBIfam" id="NF045515">
    <property type="entry name" value="Glp_gephyrin"/>
    <property type="match status" value="1"/>
</dbReference>
<comment type="similarity">
    <text evidence="3 6">Belongs to the MoeA family.</text>
</comment>
<dbReference type="Gene3D" id="3.40.980.10">
    <property type="entry name" value="MoaB/Mog-like domain"/>
    <property type="match status" value="1"/>
</dbReference>
<name>A0A5C7A7L7_9GAMM</name>